<evidence type="ECO:0000313" key="2">
    <source>
        <dbReference type="Proteomes" id="UP000177855"/>
    </source>
</evidence>
<accession>A0A1F8CK66</accession>
<reference evidence="1 2" key="1">
    <citation type="journal article" date="2016" name="Nat. Commun.">
        <title>Thousands of microbial genomes shed light on interconnected biogeochemical processes in an aquifer system.</title>
        <authorList>
            <person name="Anantharaman K."/>
            <person name="Brown C.T."/>
            <person name="Hug L.A."/>
            <person name="Sharon I."/>
            <person name="Castelle C.J."/>
            <person name="Probst A.J."/>
            <person name="Thomas B.C."/>
            <person name="Singh A."/>
            <person name="Wilkins M.J."/>
            <person name="Karaoz U."/>
            <person name="Brodie E.L."/>
            <person name="Williams K.H."/>
            <person name="Hubbard S.S."/>
            <person name="Banfield J.F."/>
        </authorList>
    </citation>
    <scope>NUCLEOTIDE SEQUENCE [LARGE SCALE GENOMIC DNA]</scope>
</reference>
<organism evidence="1 2">
    <name type="scientific">Candidatus Woesebacteria bacterium RIFOXYA1_FULL_40_18</name>
    <dbReference type="NCBI Taxonomy" id="1802532"/>
    <lineage>
        <taxon>Bacteria</taxon>
        <taxon>Candidatus Woeseibacteriota</taxon>
    </lineage>
</organism>
<gene>
    <name evidence="1" type="ORF">A2210_02915</name>
</gene>
<name>A0A1F8CK66_9BACT</name>
<protein>
    <submittedName>
        <fullName evidence="1">Uncharacterized protein</fullName>
    </submittedName>
</protein>
<evidence type="ECO:0000313" key="1">
    <source>
        <dbReference type="EMBL" id="OGM76138.1"/>
    </source>
</evidence>
<comment type="caution">
    <text evidence="1">The sequence shown here is derived from an EMBL/GenBank/DDBJ whole genome shotgun (WGS) entry which is preliminary data.</text>
</comment>
<proteinExistence type="predicted"/>
<dbReference type="EMBL" id="MGHS01000039">
    <property type="protein sequence ID" value="OGM76138.1"/>
    <property type="molecule type" value="Genomic_DNA"/>
</dbReference>
<sequence length="208" mass="24352">MAAPITHIVLAEKIFDKHFPKQDKKEFYVGTSFPDIRYLGVIDRNKTHFNECNVKDVLECDSSFMAGMKFHSLVDKVREKYMKKVNLYSLFPESQFLTQAVKVFEDKVLYGKVEDWGKVIHFFGDVDNDELGFGVEEKDILKWHNLLRYYFSQSVNESEFVQRFISGIGRPKEMADEMIRVLENVSDKDKATKIVEDFYDNFEKLISG</sequence>
<dbReference type="AlphaFoldDB" id="A0A1F8CK66"/>
<dbReference type="Proteomes" id="UP000177855">
    <property type="component" value="Unassembled WGS sequence"/>
</dbReference>